<evidence type="ECO:0000313" key="2">
    <source>
        <dbReference type="EMBL" id="KAK7325705.1"/>
    </source>
</evidence>
<gene>
    <name evidence="2" type="ORF">VNO80_33972</name>
</gene>
<keyword evidence="3" id="KW-1185">Reference proteome</keyword>
<feature type="compositionally biased region" description="Basic and acidic residues" evidence="1">
    <location>
        <begin position="18"/>
        <end position="38"/>
    </location>
</feature>
<evidence type="ECO:0000313" key="3">
    <source>
        <dbReference type="Proteomes" id="UP001374584"/>
    </source>
</evidence>
<reference evidence="2 3" key="1">
    <citation type="submission" date="2024-01" db="EMBL/GenBank/DDBJ databases">
        <title>The genomes of 5 underutilized Papilionoideae crops provide insights into root nodulation and disease resistanc.</title>
        <authorList>
            <person name="Jiang F."/>
        </authorList>
    </citation>
    <scope>NUCLEOTIDE SEQUENCE [LARGE SCALE GENOMIC DNA]</scope>
    <source>
        <strain evidence="2">JINMINGXINNONG_FW02</strain>
        <tissue evidence="2">Leaves</tissue>
    </source>
</reference>
<feature type="compositionally biased region" description="Polar residues" evidence="1">
    <location>
        <begin position="1"/>
        <end position="11"/>
    </location>
</feature>
<dbReference type="AlphaFoldDB" id="A0AAN9KXI6"/>
<proteinExistence type="predicted"/>
<evidence type="ECO:0000256" key="1">
    <source>
        <dbReference type="SAM" id="MobiDB-lite"/>
    </source>
</evidence>
<protein>
    <submittedName>
        <fullName evidence="2">Uncharacterized protein</fullName>
    </submittedName>
</protein>
<comment type="caution">
    <text evidence="2">The sequence shown here is derived from an EMBL/GenBank/DDBJ whole genome shotgun (WGS) entry which is preliminary data.</text>
</comment>
<dbReference type="EMBL" id="JAYMYR010000106">
    <property type="protein sequence ID" value="KAK7325705.1"/>
    <property type="molecule type" value="Genomic_DNA"/>
</dbReference>
<name>A0AAN9KXI6_PHACN</name>
<dbReference type="Proteomes" id="UP001374584">
    <property type="component" value="Unassembled WGS sequence"/>
</dbReference>
<feature type="region of interest" description="Disordered" evidence="1">
    <location>
        <begin position="1"/>
        <end position="71"/>
    </location>
</feature>
<sequence length="104" mass="11948">MNQMSSSLDSHWSNRRNGPRENKRTPEEQEKELKEHQGFSKASSPVSAESMDSPGTSLPQARFKKSRKRGGGVTEDVLVRFKEGYDQLVDCWELSLLYIRNMPF</sequence>
<accession>A0AAN9KXI6</accession>
<organism evidence="2 3">
    <name type="scientific">Phaseolus coccineus</name>
    <name type="common">Scarlet runner bean</name>
    <name type="synonym">Phaseolus multiflorus</name>
    <dbReference type="NCBI Taxonomy" id="3886"/>
    <lineage>
        <taxon>Eukaryota</taxon>
        <taxon>Viridiplantae</taxon>
        <taxon>Streptophyta</taxon>
        <taxon>Embryophyta</taxon>
        <taxon>Tracheophyta</taxon>
        <taxon>Spermatophyta</taxon>
        <taxon>Magnoliopsida</taxon>
        <taxon>eudicotyledons</taxon>
        <taxon>Gunneridae</taxon>
        <taxon>Pentapetalae</taxon>
        <taxon>rosids</taxon>
        <taxon>fabids</taxon>
        <taxon>Fabales</taxon>
        <taxon>Fabaceae</taxon>
        <taxon>Papilionoideae</taxon>
        <taxon>50 kb inversion clade</taxon>
        <taxon>NPAAA clade</taxon>
        <taxon>indigoferoid/millettioid clade</taxon>
        <taxon>Phaseoleae</taxon>
        <taxon>Phaseolus</taxon>
    </lineage>
</organism>